<dbReference type="Pfam" id="PF05728">
    <property type="entry name" value="UPF0227"/>
    <property type="match status" value="1"/>
</dbReference>
<proteinExistence type="predicted"/>
<sequence>MGTVPEWVGHRQIFGTQRYIDVRASFAADFETLNRQISPIQADSRRTLVVLSTADEVLPWQQAAAAFRQARQLILPGEDHRISGFERIVPRILDFCLNEEEFGVF</sequence>
<comment type="caution">
    <text evidence="1">The sequence shown here is derived from an EMBL/GenBank/DDBJ whole genome shotgun (WGS) entry which is preliminary data.</text>
</comment>
<dbReference type="Gene3D" id="3.40.50.1820">
    <property type="entry name" value="alpha/beta hydrolase"/>
    <property type="match status" value="1"/>
</dbReference>
<gene>
    <name evidence="1" type="ORF">EVA_04435</name>
</gene>
<accession>J9H1W8</accession>
<dbReference type="InterPro" id="IPR029058">
    <property type="entry name" value="AB_hydrolase_fold"/>
</dbReference>
<reference evidence="1" key="1">
    <citation type="journal article" date="2012" name="PLoS ONE">
        <title>Gene sets for utilization of primary and secondary nutrition supplies in the distal gut of endangered iberian lynx.</title>
        <authorList>
            <person name="Alcaide M."/>
            <person name="Messina E."/>
            <person name="Richter M."/>
            <person name="Bargiela R."/>
            <person name="Peplies J."/>
            <person name="Huws S.A."/>
            <person name="Newbold C.J."/>
            <person name="Golyshin P.N."/>
            <person name="Simon M.A."/>
            <person name="Lopez G."/>
            <person name="Yakimov M.M."/>
            <person name="Ferrer M."/>
        </authorList>
    </citation>
    <scope>NUCLEOTIDE SEQUENCE</scope>
</reference>
<organism evidence="1">
    <name type="scientific">gut metagenome</name>
    <dbReference type="NCBI Taxonomy" id="749906"/>
    <lineage>
        <taxon>unclassified sequences</taxon>
        <taxon>metagenomes</taxon>
        <taxon>organismal metagenomes</taxon>
    </lineage>
</organism>
<evidence type="ECO:0000313" key="1">
    <source>
        <dbReference type="EMBL" id="EJX07455.1"/>
    </source>
</evidence>
<dbReference type="SUPFAM" id="SSF53474">
    <property type="entry name" value="alpha/beta-Hydrolases"/>
    <property type="match status" value="1"/>
</dbReference>
<dbReference type="AlphaFoldDB" id="J9H1W8"/>
<dbReference type="InterPro" id="IPR008886">
    <property type="entry name" value="UPF0227/Esterase_YqiA"/>
</dbReference>
<dbReference type="EMBL" id="AMCI01000880">
    <property type="protein sequence ID" value="EJX07455.1"/>
    <property type="molecule type" value="Genomic_DNA"/>
</dbReference>
<name>J9H1W8_9ZZZZ</name>
<protein>
    <submittedName>
        <fullName evidence="1">Protein belonging to Uncharacterized protein family UPF0227</fullName>
    </submittedName>
</protein>